<keyword evidence="4" id="KW-0788">Thiol protease</keyword>
<dbReference type="InterPro" id="IPR038765">
    <property type="entry name" value="Papain-like_cys_pep_sf"/>
</dbReference>
<dbReference type="PANTHER" id="PTHR47053:SF1">
    <property type="entry name" value="MUREIN DD-ENDOPEPTIDASE MEPH-RELATED"/>
    <property type="match status" value="1"/>
</dbReference>
<organism evidence="6 7">
    <name type="scientific">Acetoanaerobium noterae</name>
    <dbReference type="NCBI Taxonomy" id="745369"/>
    <lineage>
        <taxon>Bacteria</taxon>
        <taxon>Bacillati</taxon>
        <taxon>Bacillota</taxon>
        <taxon>Clostridia</taxon>
        <taxon>Peptostreptococcales</taxon>
        <taxon>Filifactoraceae</taxon>
        <taxon>Acetoanaerobium</taxon>
    </lineage>
</organism>
<dbReference type="Pfam" id="PF00877">
    <property type="entry name" value="NLPC_P60"/>
    <property type="match status" value="1"/>
</dbReference>
<name>A0A1T5ANB6_9FIRM</name>
<dbReference type="GO" id="GO:0006508">
    <property type="term" value="P:proteolysis"/>
    <property type="evidence" value="ECO:0007669"/>
    <property type="project" value="UniProtKB-KW"/>
</dbReference>
<dbReference type="SUPFAM" id="SSF54001">
    <property type="entry name" value="Cysteine proteinases"/>
    <property type="match status" value="1"/>
</dbReference>
<dbReference type="InterPro" id="IPR000064">
    <property type="entry name" value="NLP_P60_dom"/>
</dbReference>
<dbReference type="OrthoDB" id="9812962at2"/>
<dbReference type="AlphaFoldDB" id="A0A1T5ANB6"/>
<evidence type="ECO:0000256" key="2">
    <source>
        <dbReference type="ARBA" id="ARBA00022670"/>
    </source>
</evidence>
<keyword evidence="7" id="KW-1185">Reference proteome</keyword>
<dbReference type="EMBL" id="FUYN01000002">
    <property type="protein sequence ID" value="SKB36504.1"/>
    <property type="molecule type" value="Genomic_DNA"/>
</dbReference>
<evidence type="ECO:0000256" key="1">
    <source>
        <dbReference type="ARBA" id="ARBA00007074"/>
    </source>
</evidence>
<dbReference type="RefSeq" id="WP_159446396.1">
    <property type="nucleotide sequence ID" value="NZ_FUYN01000002.1"/>
</dbReference>
<keyword evidence="2" id="KW-0645">Protease</keyword>
<dbReference type="Proteomes" id="UP000243406">
    <property type="component" value="Unassembled WGS sequence"/>
</dbReference>
<dbReference type="PROSITE" id="PS51935">
    <property type="entry name" value="NLPC_P60"/>
    <property type="match status" value="1"/>
</dbReference>
<evidence type="ECO:0000313" key="7">
    <source>
        <dbReference type="Proteomes" id="UP000243406"/>
    </source>
</evidence>
<dbReference type="GO" id="GO:0008234">
    <property type="term" value="F:cysteine-type peptidase activity"/>
    <property type="evidence" value="ECO:0007669"/>
    <property type="project" value="UniProtKB-KW"/>
</dbReference>
<feature type="domain" description="NlpC/P60" evidence="5">
    <location>
        <begin position="7"/>
        <end position="139"/>
    </location>
</feature>
<dbReference type="InterPro" id="IPR051202">
    <property type="entry name" value="Peptidase_C40"/>
</dbReference>
<reference evidence="7" key="1">
    <citation type="submission" date="2017-02" db="EMBL/GenBank/DDBJ databases">
        <authorList>
            <person name="Varghese N."/>
            <person name="Submissions S."/>
        </authorList>
    </citation>
    <scope>NUCLEOTIDE SEQUENCE [LARGE SCALE GENOMIC DNA]</scope>
    <source>
        <strain evidence="7">ATCC 35199</strain>
    </source>
</reference>
<comment type="similarity">
    <text evidence="1">Belongs to the peptidase C40 family.</text>
</comment>
<keyword evidence="3" id="KW-0378">Hydrolase</keyword>
<evidence type="ECO:0000256" key="3">
    <source>
        <dbReference type="ARBA" id="ARBA00022801"/>
    </source>
</evidence>
<gene>
    <name evidence="6" type="ORF">SAMN02745120_1052</name>
</gene>
<evidence type="ECO:0000313" key="6">
    <source>
        <dbReference type="EMBL" id="SKB36504.1"/>
    </source>
</evidence>
<proteinExistence type="inferred from homology"/>
<protein>
    <submittedName>
        <fullName evidence="6">NlpC/P60 family protein</fullName>
    </submittedName>
</protein>
<evidence type="ECO:0000256" key="4">
    <source>
        <dbReference type="ARBA" id="ARBA00022807"/>
    </source>
</evidence>
<evidence type="ECO:0000259" key="5">
    <source>
        <dbReference type="PROSITE" id="PS51935"/>
    </source>
</evidence>
<sequence length="211" mass="24069">MTDTQNFINRQEIIDTARMLKDKHVRYSLGAKAVPPAIPKELDCSGFVRYCYLAAGIAVPDGSWHQWHVSEPIDKSQLEIADLGFLYDPNKNSEINHIGLYFGDGKWIHCSFSAKGVTVDDGKVFKYFRRFINLSKIPEKHLNTSPNPPKWMITVTEKEKQYAVDSIHVLADLGYILNPSVHIKNLYDSPENWAQWVVLANMAKEFGKKQS</sequence>
<dbReference type="Gene3D" id="3.90.1720.10">
    <property type="entry name" value="endopeptidase domain like (from Nostoc punctiforme)"/>
    <property type="match status" value="1"/>
</dbReference>
<accession>A0A1T5ANB6</accession>
<dbReference type="PANTHER" id="PTHR47053">
    <property type="entry name" value="MUREIN DD-ENDOPEPTIDASE MEPH-RELATED"/>
    <property type="match status" value="1"/>
</dbReference>